<dbReference type="Gene3D" id="1.10.418.50">
    <property type="entry name" value="Microtubule-binding protein MIP-T3"/>
    <property type="match status" value="1"/>
</dbReference>
<proteinExistence type="inferred from homology"/>
<dbReference type="InterPro" id="IPR018799">
    <property type="entry name" value="TRAF3IP1"/>
</dbReference>
<dbReference type="InterPro" id="IPR042576">
    <property type="entry name" value="TRAF3IP1_N_sf"/>
</dbReference>
<evidence type="ECO:0000256" key="8">
    <source>
        <dbReference type="ARBA" id="ARBA00043971"/>
    </source>
</evidence>
<accession>A0A8C3B1V7</accession>
<feature type="compositionally biased region" description="Basic and acidic residues" evidence="11">
    <location>
        <begin position="144"/>
        <end position="325"/>
    </location>
</feature>
<evidence type="ECO:0000313" key="15">
    <source>
        <dbReference type="Proteomes" id="UP000694556"/>
    </source>
</evidence>
<dbReference type="Proteomes" id="UP000694556">
    <property type="component" value="Chromosome 7"/>
</dbReference>
<reference evidence="14" key="3">
    <citation type="submission" date="2025-09" db="UniProtKB">
        <authorList>
            <consortium name="Ensembl"/>
        </authorList>
    </citation>
    <scope>IDENTIFICATION</scope>
</reference>
<dbReference type="GO" id="GO:0048731">
    <property type="term" value="P:system development"/>
    <property type="evidence" value="ECO:0007669"/>
    <property type="project" value="UniProtKB-ARBA"/>
</dbReference>
<dbReference type="Ensembl" id="ENSCMMT00000000501.1">
    <property type="protein sequence ID" value="ENSCMMP00000000434.1"/>
    <property type="gene ID" value="ENSCMMG00000000308.1"/>
</dbReference>
<keyword evidence="3" id="KW-0963">Cytoplasm</keyword>
<evidence type="ECO:0000256" key="10">
    <source>
        <dbReference type="SAM" id="Coils"/>
    </source>
</evidence>
<feature type="compositionally biased region" description="Polar residues" evidence="11">
    <location>
        <begin position="444"/>
        <end position="458"/>
    </location>
</feature>
<evidence type="ECO:0000256" key="4">
    <source>
        <dbReference type="ARBA" id="ARBA00022794"/>
    </source>
</evidence>
<feature type="compositionally biased region" description="Basic and acidic residues" evidence="11">
    <location>
        <begin position="364"/>
        <end position="373"/>
    </location>
</feature>
<dbReference type="PANTHER" id="PTHR31363:SF0">
    <property type="entry name" value="TRAF3-INTERACTING PROTEIN 1"/>
    <property type="match status" value="1"/>
</dbReference>
<organism evidence="14 15">
    <name type="scientific">Cairina moschata</name>
    <name type="common">Muscovy duck</name>
    <dbReference type="NCBI Taxonomy" id="8855"/>
    <lineage>
        <taxon>Eukaryota</taxon>
        <taxon>Metazoa</taxon>
        <taxon>Chordata</taxon>
        <taxon>Craniata</taxon>
        <taxon>Vertebrata</taxon>
        <taxon>Euteleostomi</taxon>
        <taxon>Archelosauria</taxon>
        <taxon>Archosauria</taxon>
        <taxon>Dinosauria</taxon>
        <taxon>Saurischia</taxon>
        <taxon>Theropoda</taxon>
        <taxon>Coelurosauria</taxon>
        <taxon>Aves</taxon>
        <taxon>Neognathae</taxon>
        <taxon>Galloanserae</taxon>
        <taxon>Anseriformes</taxon>
        <taxon>Anatidae</taxon>
        <taxon>Anatinae</taxon>
        <taxon>Cairina</taxon>
    </lineage>
</organism>
<dbReference type="GO" id="GO:0060271">
    <property type="term" value="P:cilium assembly"/>
    <property type="evidence" value="ECO:0007669"/>
    <property type="project" value="TreeGrafter"/>
</dbReference>
<dbReference type="GO" id="GO:0005930">
    <property type="term" value="C:axoneme"/>
    <property type="evidence" value="ECO:0007669"/>
    <property type="project" value="UniProtKB-SubCell"/>
</dbReference>
<dbReference type="GO" id="GO:0036064">
    <property type="term" value="C:ciliary basal body"/>
    <property type="evidence" value="ECO:0007669"/>
    <property type="project" value="TreeGrafter"/>
</dbReference>
<evidence type="ECO:0000256" key="1">
    <source>
        <dbReference type="ARBA" id="ARBA00004120"/>
    </source>
</evidence>
<evidence type="ECO:0000259" key="13">
    <source>
        <dbReference type="Pfam" id="PF17749"/>
    </source>
</evidence>
<keyword evidence="5 10" id="KW-0175">Coiled coil</keyword>
<keyword evidence="7" id="KW-0966">Cell projection</keyword>
<keyword evidence="15" id="KW-1185">Reference proteome</keyword>
<name>A0A8C3B1V7_CAIMO</name>
<protein>
    <recommendedName>
        <fullName evidence="9">TRAF3-interacting protein 1</fullName>
    </recommendedName>
</protein>
<sequence length="648" mass="74006">MNEAVLKQTREALGRVIRRPPLTDRLLSRPPFRYLHDVIAEVIRVTGFMKGLYTEFELKSDNVKDKDAKINFLQKAIDAVVMVTGEPLAVKPARVVAGHEPEKTNEFLQAIGKCCLNKLSSDAAVKRILAGERADAQGKPPSSKSRDKESREPKREEQKPHRDKEGKEDTEIKDRSSSRDRKPKGDSKESEEREKESDKQKENEDRHKDTERETFKEEEKQERERSRTTKQGRETEKNKRKGDIEREDDAERDKGQEREKKNQGGRETDRLKGRDKGDKDKVRDRDREKDRERGKDRDRDRQRDKGKDGEHVKEHGKDKAEKKSESPAGISRQPSTKGSRQRAKPGGEGTIEMKSVADGISEDNVAKLQEKAEPGLVVKQNEEEAENIAPEKPAVSENGEVPDDLPPQAIQRRIPRPSSARPAPPRIVKRQESTEALLPERSGSGKTVPNVITDQQISNDDDDQFVVEAAPPVPEMPEMEMEPEVELVEDEKHGGLVKKILETKKDYESSPKSSKTTEREKPLVSEAARKKERDLVAKEIEKFQVSIQTLCRSALTLGRIMDYIQEDMDAMKNELQMWRHENRQHAEALQKERSITDSAVEPLKAELVELEQLIKDQQDKICAVKANILKNEEKIRRMVLSINLSSRR</sequence>
<comment type="similarity">
    <text evidence="8">Belongs to the TRAF3IP1 family.</text>
</comment>
<dbReference type="GO" id="GO:0070507">
    <property type="term" value="P:regulation of microtubule cytoskeleton organization"/>
    <property type="evidence" value="ECO:0007669"/>
    <property type="project" value="TreeGrafter"/>
</dbReference>
<feature type="region of interest" description="Disordered" evidence="11">
    <location>
        <begin position="131"/>
        <end position="465"/>
    </location>
</feature>
<evidence type="ECO:0000256" key="6">
    <source>
        <dbReference type="ARBA" id="ARBA00023212"/>
    </source>
</evidence>
<feature type="region of interest" description="Disordered" evidence="11">
    <location>
        <begin position="501"/>
        <end position="528"/>
    </location>
</feature>
<feature type="domain" description="TRAF3-interacting protein 1 C-terminal" evidence="13">
    <location>
        <begin position="489"/>
        <end position="642"/>
    </location>
</feature>
<dbReference type="PANTHER" id="PTHR31363">
    <property type="entry name" value="TRAF3-INTERACTING PROTEIN 1"/>
    <property type="match status" value="1"/>
</dbReference>
<dbReference type="InterPro" id="IPR041476">
    <property type="entry name" value="TRAF3IP1_C"/>
</dbReference>
<dbReference type="GO" id="GO:0048513">
    <property type="term" value="P:animal organ development"/>
    <property type="evidence" value="ECO:0007669"/>
    <property type="project" value="UniProtKB-ARBA"/>
</dbReference>
<feature type="coiled-coil region" evidence="10">
    <location>
        <begin position="561"/>
        <end position="620"/>
    </location>
</feature>
<reference evidence="14" key="1">
    <citation type="submission" date="2018-09" db="EMBL/GenBank/DDBJ databases">
        <title>Common duck and Muscovy duck high density SNP chip.</title>
        <authorList>
            <person name="Vignal A."/>
            <person name="Thebault N."/>
            <person name="Warren W.C."/>
        </authorList>
    </citation>
    <scope>NUCLEOTIDE SEQUENCE [LARGE SCALE GENOMIC DNA]</scope>
</reference>
<evidence type="ECO:0000256" key="3">
    <source>
        <dbReference type="ARBA" id="ARBA00022490"/>
    </source>
</evidence>
<keyword evidence="4" id="KW-0970">Cilium biogenesis/degradation</keyword>
<evidence type="ECO:0000259" key="12">
    <source>
        <dbReference type="Pfam" id="PF10243"/>
    </source>
</evidence>
<dbReference type="GO" id="GO:0008017">
    <property type="term" value="F:microtubule binding"/>
    <property type="evidence" value="ECO:0007669"/>
    <property type="project" value="InterPro"/>
</dbReference>
<evidence type="ECO:0000256" key="11">
    <source>
        <dbReference type="SAM" id="MobiDB-lite"/>
    </source>
</evidence>
<dbReference type="FunFam" id="1.10.418.50:FF:000001">
    <property type="entry name" value="TRAF3-interacting protein 1 isoform X1"/>
    <property type="match status" value="1"/>
</dbReference>
<dbReference type="GO" id="GO:0042073">
    <property type="term" value="P:intraciliary transport"/>
    <property type="evidence" value="ECO:0007669"/>
    <property type="project" value="TreeGrafter"/>
</dbReference>
<keyword evidence="6" id="KW-0206">Cytoskeleton</keyword>
<dbReference type="Pfam" id="PF10243">
    <property type="entry name" value="MIP-T3"/>
    <property type="match status" value="1"/>
</dbReference>
<evidence type="ECO:0000256" key="2">
    <source>
        <dbReference type="ARBA" id="ARBA00004430"/>
    </source>
</evidence>
<evidence type="ECO:0000256" key="7">
    <source>
        <dbReference type="ARBA" id="ARBA00023273"/>
    </source>
</evidence>
<comment type="subcellular location">
    <subcellularLocation>
        <location evidence="2">Cytoplasm</location>
        <location evidence="2">Cytoskeleton</location>
        <location evidence="2">Cilium axoneme</location>
    </subcellularLocation>
    <subcellularLocation>
        <location evidence="1">Cytoplasm</location>
        <location evidence="1">Cytoskeleton</location>
        <location evidence="1">Cilium basal body</location>
    </subcellularLocation>
</comment>
<dbReference type="AlphaFoldDB" id="A0A8C3B1V7"/>
<dbReference type="InterPro" id="IPR040468">
    <property type="entry name" value="TRAF3IP1_N"/>
</dbReference>
<feature type="domain" description="TRAF3-interacting protein 1 N-terminal" evidence="12">
    <location>
        <begin position="6"/>
        <end position="116"/>
    </location>
</feature>
<reference evidence="14" key="2">
    <citation type="submission" date="2025-08" db="UniProtKB">
        <authorList>
            <consortium name="Ensembl"/>
        </authorList>
    </citation>
    <scope>IDENTIFICATION</scope>
</reference>
<dbReference type="Pfam" id="PF17749">
    <property type="entry name" value="MIP-T3_C"/>
    <property type="match status" value="1"/>
</dbReference>
<feature type="compositionally biased region" description="Low complexity" evidence="11">
    <location>
        <begin position="406"/>
        <end position="421"/>
    </location>
</feature>
<dbReference type="GO" id="GO:0030992">
    <property type="term" value="C:intraciliary transport particle B"/>
    <property type="evidence" value="ECO:0007669"/>
    <property type="project" value="TreeGrafter"/>
</dbReference>
<evidence type="ECO:0000313" key="14">
    <source>
        <dbReference type="Ensembl" id="ENSCMMP00000000434.1"/>
    </source>
</evidence>
<evidence type="ECO:0000256" key="5">
    <source>
        <dbReference type="ARBA" id="ARBA00023054"/>
    </source>
</evidence>
<evidence type="ECO:0000256" key="9">
    <source>
        <dbReference type="ARBA" id="ARBA00070492"/>
    </source>
</evidence>